<feature type="transmembrane region" description="Helical" evidence="9">
    <location>
        <begin position="307"/>
        <end position="328"/>
    </location>
</feature>
<keyword evidence="3" id="KW-0547">Nucleotide-binding</keyword>
<evidence type="ECO:0000256" key="6">
    <source>
        <dbReference type="ARBA" id="ARBA00022989"/>
    </source>
</evidence>
<name>A0A845PVA6_9FLAO</name>
<dbReference type="SUPFAM" id="SSF52540">
    <property type="entry name" value="P-loop containing nucleoside triphosphate hydrolases"/>
    <property type="match status" value="1"/>
</dbReference>
<dbReference type="SMART" id="SM00382">
    <property type="entry name" value="AAA"/>
    <property type="match status" value="1"/>
</dbReference>
<evidence type="ECO:0000259" key="10">
    <source>
        <dbReference type="PROSITE" id="PS50893"/>
    </source>
</evidence>
<dbReference type="Gene3D" id="3.90.70.10">
    <property type="entry name" value="Cysteine proteinases"/>
    <property type="match status" value="1"/>
</dbReference>
<proteinExistence type="predicted"/>
<dbReference type="Gene3D" id="3.40.50.300">
    <property type="entry name" value="P-loop containing nucleotide triphosphate hydrolases"/>
    <property type="match status" value="1"/>
</dbReference>
<dbReference type="GO" id="GO:0016887">
    <property type="term" value="F:ATP hydrolysis activity"/>
    <property type="evidence" value="ECO:0007669"/>
    <property type="project" value="InterPro"/>
</dbReference>
<feature type="transmembrane region" description="Helical" evidence="9">
    <location>
        <begin position="278"/>
        <end position="301"/>
    </location>
</feature>
<dbReference type="InterPro" id="IPR039421">
    <property type="entry name" value="Type_1_exporter"/>
</dbReference>
<dbReference type="GO" id="GO:0008233">
    <property type="term" value="F:peptidase activity"/>
    <property type="evidence" value="ECO:0007669"/>
    <property type="project" value="InterPro"/>
</dbReference>
<dbReference type="InterPro" id="IPR017871">
    <property type="entry name" value="ABC_transporter-like_CS"/>
</dbReference>
<evidence type="ECO:0000256" key="9">
    <source>
        <dbReference type="SAM" id="Phobius"/>
    </source>
</evidence>
<dbReference type="GO" id="GO:0006508">
    <property type="term" value="P:proteolysis"/>
    <property type="evidence" value="ECO:0007669"/>
    <property type="project" value="InterPro"/>
</dbReference>
<dbReference type="EMBL" id="JAAABJ010000476">
    <property type="protein sequence ID" value="NAW50911.1"/>
    <property type="molecule type" value="Genomic_DNA"/>
</dbReference>
<feature type="domain" description="ABC transmembrane type-1" evidence="11">
    <location>
        <begin position="171"/>
        <end position="450"/>
    </location>
</feature>
<evidence type="ECO:0000256" key="7">
    <source>
        <dbReference type="ARBA" id="ARBA00023136"/>
    </source>
</evidence>
<evidence type="ECO:0000256" key="4">
    <source>
        <dbReference type="ARBA" id="ARBA00022840"/>
    </source>
</evidence>
<dbReference type="GO" id="GO:0005886">
    <property type="term" value="C:plasma membrane"/>
    <property type="evidence" value="ECO:0007669"/>
    <property type="project" value="UniProtKB-SubCell"/>
</dbReference>
<feature type="domain" description="Peptidase C39" evidence="12">
    <location>
        <begin position="10"/>
        <end position="129"/>
    </location>
</feature>
<dbReference type="CDD" id="cd18571">
    <property type="entry name" value="ABC_6TM_peptidase_like"/>
    <property type="match status" value="1"/>
</dbReference>
<keyword evidence="2 9" id="KW-0812">Transmembrane</keyword>
<sequence length="722" mass="83816">MLENFPNYIQKTKYECGLVCLKIISKFYSRDFDKSNYKSYINEQKGGVSIYDLRNIAESEDFKTDTFTCKLTKIKDLKRPIIAIVNQHHYVVIYKYKKNHFYISDPQKGIYKIHYDKLKSIFESHTNGGIIITIAPNWRKTRFEELKSDYISAFRFLLRHLSPFKHNIRELLLLMFVITAIYSILPFITRSIIDIGVNNRDIEFIYLILGANIALILFKSIGEWIKTTITSHLSNKIKISILTDYIIKIFNIPSIHFERMLFGDIMQRAQDQDRIQNYISNSVISIILSLLIMVVYSIILFSFNHTLFAFFLSGSILYIVYVISFFNIRKKMSLNLYTAQGESNSCWIESMRNFEDIKINNYSFTQRKKWELIQYKLYNISIKIMHIDRLQNAGAEIINTLKDISMTFYGAYLVIQGEISFGTLISIQFIIGQLAGPITDIINFIKSSQTAYISFSRTNEIYNIKNEQNINKNLLVQFNNDNRDILFDRVIFRYPDSVQNALNNVSFKIQKNKISVIVGRSGCGKTTILKMLSKVYEPTMGKIIAAERELKNIENRFWRDQLSTVFQEPNLYKGTVLSNIILNEEMDYDRDRLTHALINSNLIREIGGFSDGINTNLREGGNGLSQGQKQRIIIARAIYKSSSYLLLDEATNFLDPESEKIILDYLSQEKKNRTIVMISHKLSTIQIADEIIVVDNGYIVERGSYTDLSNKANGFFKTLFNI</sequence>
<evidence type="ECO:0000256" key="8">
    <source>
        <dbReference type="ARBA" id="ARBA00043264"/>
    </source>
</evidence>
<dbReference type="AlphaFoldDB" id="A0A845PVA6"/>
<dbReference type="InterPro" id="IPR003439">
    <property type="entry name" value="ABC_transporter-like_ATP-bd"/>
</dbReference>
<comment type="caution">
    <text evidence="13">The sequence shown here is derived from an EMBL/GenBank/DDBJ whole genome shotgun (WGS) entry which is preliminary data.</text>
</comment>
<dbReference type="PANTHER" id="PTHR24221">
    <property type="entry name" value="ATP-BINDING CASSETTE SUB-FAMILY B"/>
    <property type="match status" value="1"/>
</dbReference>
<keyword evidence="5" id="KW-0653">Protein transport</keyword>
<dbReference type="Gene3D" id="1.20.1560.10">
    <property type="entry name" value="ABC transporter type 1, transmembrane domain"/>
    <property type="match status" value="1"/>
</dbReference>
<accession>A0A845PVA6</accession>
<dbReference type="InterPro" id="IPR036640">
    <property type="entry name" value="ABC1_TM_sf"/>
</dbReference>
<keyword evidence="4 13" id="KW-0067">ATP-binding</keyword>
<dbReference type="PROSITE" id="PS50929">
    <property type="entry name" value="ABC_TM1F"/>
    <property type="match status" value="1"/>
</dbReference>
<evidence type="ECO:0000256" key="3">
    <source>
        <dbReference type="ARBA" id="ARBA00022741"/>
    </source>
</evidence>
<dbReference type="Pfam" id="PF00005">
    <property type="entry name" value="ABC_tran"/>
    <property type="match status" value="1"/>
</dbReference>
<dbReference type="InterPro" id="IPR003593">
    <property type="entry name" value="AAA+_ATPase"/>
</dbReference>
<dbReference type="PROSITE" id="PS50893">
    <property type="entry name" value="ABC_TRANSPORTER_2"/>
    <property type="match status" value="1"/>
</dbReference>
<feature type="transmembrane region" description="Helical" evidence="9">
    <location>
        <begin position="204"/>
        <end position="222"/>
    </location>
</feature>
<keyword evidence="14" id="KW-1185">Reference proteome</keyword>
<dbReference type="GO" id="GO:0140359">
    <property type="term" value="F:ABC-type transporter activity"/>
    <property type="evidence" value="ECO:0007669"/>
    <property type="project" value="InterPro"/>
</dbReference>
<keyword evidence="6 9" id="KW-1133">Transmembrane helix</keyword>
<evidence type="ECO:0000256" key="1">
    <source>
        <dbReference type="ARBA" id="ARBA00004651"/>
    </source>
</evidence>
<evidence type="ECO:0000313" key="14">
    <source>
        <dbReference type="Proteomes" id="UP000553459"/>
    </source>
</evidence>
<keyword evidence="8" id="KW-0080">Bacteriocin transport</keyword>
<evidence type="ECO:0000259" key="12">
    <source>
        <dbReference type="PROSITE" id="PS50990"/>
    </source>
</evidence>
<dbReference type="SUPFAM" id="SSF90123">
    <property type="entry name" value="ABC transporter transmembrane region"/>
    <property type="match status" value="1"/>
</dbReference>
<comment type="subcellular location">
    <subcellularLocation>
        <location evidence="1">Cell membrane</location>
        <topology evidence="1">Multi-pass membrane protein</topology>
    </subcellularLocation>
</comment>
<dbReference type="Proteomes" id="UP000553459">
    <property type="component" value="Unassembled WGS sequence"/>
</dbReference>
<dbReference type="GO" id="GO:0005524">
    <property type="term" value="F:ATP binding"/>
    <property type="evidence" value="ECO:0007669"/>
    <property type="project" value="UniProtKB-KW"/>
</dbReference>
<protein>
    <submittedName>
        <fullName evidence="13">ATP-binding cassette domain-containing protein</fullName>
    </submittedName>
</protein>
<keyword evidence="5" id="KW-0813">Transport</keyword>
<evidence type="ECO:0000256" key="2">
    <source>
        <dbReference type="ARBA" id="ARBA00022692"/>
    </source>
</evidence>
<organism evidence="13 14">
    <name type="scientific">Elizabethkingia argenteiflava</name>
    <dbReference type="NCBI Taxonomy" id="2681556"/>
    <lineage>
        <taxon>Bacteria</taxon>
        <taxon>Pseudomonadati</taxon>
        <taxon>Bacteroidota</taxon>
        <taxon>Flavobacteriia</taxon>
        <taxon>Flavobacteriales</taxon>
        <taxon>Weeksellaceae</taxon>
        <taxon>Elizabethkingia</taxon>
    </lineage>
</organism>
<dbReference type="GO" id="GO:0034040">
    <property type="term" value="F:ATPase-coupled lipid transmembrane transporter activity"/>
    <property type="evidence" value="ECO:0007669"/>
    <property type="project" value="TreeGrafter"/>
</dbReference>
<evidence type="ECO:0000256" key="5">
    <source>
        <dbReference type="ARBA" id="ARBA00022927"/>
    </source>
</evidence>
<dbReference type="RefSeq" id="WP_166519209.1">
    <property type="nucleotide sequence ID" value="NZ_JAAABJ010000476.1"/>
</dbReference>
<dbReference type="PROSITE" id="PS00211">
    <property type="entry name" value="ABC_TRANSPORTER_1"/>
    <property type="match status" value="1"/>
</dbReference>
<dbReference type="Pfam" id="PF00664">
    <property type="entry name" value="ABC_membrane"/>
    <property type="match status" value="1"/>
</dbReference>
<feature type="domain" description="ABC transporter" evidence="10">
    <location>
        <begin position="485"/>
        <end position="721"/>
    </location>
</feature>
<dbReference type="PROSITE" id="PS50990">
    <property type="entry name" value="PEPTIDASE_C39"/>
    <property type="match status" value="1"/>
</dbReference>
<gene>
    <name evidence="13" type="ORF">GNY06_05830</name>
</gene>
<evidence type="ECO:0000259" key="11">
    <source>
        <dbReference type="PROSITE" id="PS50929"/>
    </source>
</evidence>
<dbReference type="Pfam" id="PF03412">
    <property type="entry name" value="Peptidase_C39"/>
    <property type="match status" value="1"/>
</dbReference>
<dbReference type="GO" id="GO:0043213">
    <property type="term" value="P:bacteriocin transport"/>
    <property type="evidence" value="ECO:0007669"/>
    <property type="project" value="UniProtKB-KW"/>
</dbReference>
<dbReference type="InterPro" id="IPR011527">
    <property type="entry name" value="ABC1_TM_dom"/>
</dbReference>
<dbReference type="InterPro" id="IPR005074">
    <property type="entry name" value="Peptidase_C39"/>
</dbReference>
<evidence type="ECO:0000313" key="13">
    <source>
        <dbReference type="EMBL" id="NAW50911.1"/>
    </source>
</evidence>
<feature type="transmembrane region" description="Helical" evidence="9">
    <location>
        <begin position="171"/>
        <end position="192"/>
    </location>
</feature>
<reference evidence="13 14" key="1">
    <citation type="submission" date="2019-11" db="EMBL/GenBank/DDBJ databases">
        <title>Characterization of Elizabethkingia argenteiflava sp. nov., isolated from inner surface of Soybean Pods.</title>
        <authorList>
            <person name="Mo S."/>
        </authorList>
    </citation>
    <scope>NUCLEOTIDE SEQUENCE [LARGE SCALE GENOMIC DNA]</scope>
    <source>
        <strain evidence="13 14">YB22</strain>
    </source>
</reference>
<dbReference type="PANTHER" id="PTHR24221:SF654">
    <property type="entry name" value="ATP-BINDING CASSETTE SUB-FAMILY B MEMBER 6"/>
    <property type="match status" value="1"/>
</dbReference>
<keyword evidence="7 9" id="KW-0472">Membrane</keyword>
<dbReference type="GO" id="GO:0015031">
    <property type="term" value="P:protein transport"/>
    <property type="evidence" value="ECO:0007669"/>
    <property type="project" value="UniProtKB-KW"/>
</dbReference>
<dbReference type="InterPro" id="IPR027417">
    <property type="entry name" value="P-loop_NTPase"/>
</dbReference>